<name>A0ABU8M9S1_9PSEU</name>
<dbReference type="InterPro" id="IPR041726">
    <property type="entry name" value="ACAD10_11_N"/>
</dbReference>
<proteinExistence type="predicted"/>
<dbReference type="SUPFAM" id="SSF56112">
    <property type="entry name" value="Protein kinase-like (PK-like)"/>
    <property type="match status" value="1"/>
</dbReference>
<dbReference type="Pfam" id="PF01636">
    <property type="entry name" value="APH"/>
    <property type="match status" value="1"/>
</dbReference>
<dbReference type="EMBL" id="JBBEGM010000010">
    <property type="protein sequence ID" value="MEJ2864048.1"/>
    <property type="molecule type" value="Genomic_DNA"/>
</dbReference>
<accession>A0ABU8M9S1</accession>
<organism evidence="2 3">
    <name type="scientific">Actinomycetospora flava</name>
    <dbReference type="NCBI Taxonomy" id="3129232"/>
    <lineage>
        <taxon>Bacteria</taxon>
        <taxon>Bacillati</taxon>
        <taxon>Actinomycetota</taxon>
        <taxon>Actinomycetes</taxon>
        <taxon>Pseudonocardiales</taxon>
        <taxon>Pseudonocardiaceae</taxon>
        <taxon>Actinomycetospora</taxon>
    </lineage>
</organism>
<sequence>MLAREETDAVVAWLSSAGLGDAPWTVEPLAGGTQNLMVRAMAPDRRVVVRSGPRHLRRGSNAAIEREIRVLGALATTDVPHPRLLATAPADGVLPGRVVYAMAEVPGVNVATGVSPAQEADAGLRHGFGPAMVDALAALHAVDVEAVGLGDVGNPQGFLARQVPRWRDELARYREVDGYPGFGDDTADVADWLERHRPESGPPALAHGDYHLANVLFDPDGATVTAIVDWEMATVADPLLDLGWLLATWPVSGTNLGWAPVDGLAGEDELVARYAQLTGTDPAVVPWYAVLACFKLGVLLEGTHARACAGKAPQDVGARMHASARSLIDQARRRIAQAQSR</sequence>
<dbReference type="Proteomes" id="UP001369736">
    <property type="component" value="Unassembled WGS sequence"/>
</dbReference>
<dbReference type="PANTHER" id="PTHR21310">
    <property type="entry name" value="AMINOGLYCOSIDE PHOSPHOTRANSFERASE-RELATED-RELATED"/>
    <property type="match status" value="1"/>
</dbReference>
<evidence type="ECO:0000259" key="1">
    <source>
        <dbReference type="Pfam" id="PF01636"/>
    </source>
</evidence>
<dbReference type="InterPro" id="IPR011009">
    <property type="entry name" value="Kinase-like_dom_sf"/>
</dbReference>
<keyword evidence="3" id="KW-1185">Reference proteome</keyword>
<protein>
    <submittedName>
        <fullName evidence="2">Phosphotransferase family protein</fullName>
    </submittedName>
</protein>
<feature type="domain" description="Aminoglycoside phosphotransferase" evidence="1">
    <location>
        <begin position="25"/>
        <end position="254"/>
    </location>
</feature>
<evidence type="ECO:0000313" key="2">
    <source>
        <dbReference type="EMBL" id="MEJ2864048.1"/>
    </source>
</evidence>
<dbReference type="Gene3D" id="3.90.1200.10">
    <property type="match status" value="1"/>
</dbReference>
<dbReference type="InterPro" id="IPR051678">
    <property type="entry name" value="AGP_Transferase"/>
</dbReference>
<dbReference type="CDD" id="cd05154">
    <property type="entry name" value="ACAD10_11_N-like"/>
    <property type="match status" value="1"/>
</dbReference>
<reference evidence="2 3" key="1">
    <citation type="submission" date="2024-03" db="EMBL/GenBank/DDBJ databases">
        <title>Actinomycetospora sp. OC33-EN07, a novel actinomycete isolated from wild orchid (Aerides multiflora).</title>
        <authorList>
            <person name="Suriyachadkun C."/>
        </authorList>
    </citation>
    <scope>NUCLEOTIDE SEQUENCE [LARGE SCALE GENOMIC DNA]</scope>
    <source>
        <strain evidence="2 3">OC33-EN07</strain>
    </source>
</reference>
<dbReference type="InterPro" id="IPR002575">
    <property type="entry name" value="Aminoglycoside_PTrfase"/>
</dbReference>
<comment type="caution">
    <text evidence="2">The sequence shown here is derived from an EMBL/GenBank/DDBJ whole genome shotgun (WGS) entry which is preliminary data.</text>
</comment>
<dbReference type="RefSeq" id="WP_337705415.1">
    <property type="nucleotide sequence ID" value="NZ_JBBEGM010000010.1"/>
</dbReference>
<evidence type="ECO:0000313" key="3">
    <source>
        <dbReference type="Proteomes" id="UP001369736"/>
    </source>
</evidence>
<dbReference type="Gene3D" id="3.30.200.20">
    <property type="entry name" value="Phosphorylase Kinase, domain 1"/>
    <property type="match status" value="1"/>
</dbReference>
<gene>
    <name evidence="2" type="ORF">WCD58_23030</name>
</gene>
<dbReference type="PANTHER" id="PTHR21310:SF40">
    <property type="entry name" value="AMINOGLYCOSIDE PHOSPHOTRANSFERASE DOMAIN-CONTAINING PROTEIN-RELATED"/>
    <property type="match status" value="1"/>
</dbReference>